<proteinExistence type="predicted"/>
<dbReference type="EMBL" id="FWWT01000012">
    <property type="protein sequence ID" value="SMB85257.1"/>
    <property type="molecule type" value="Genomic_DNA"/>
</dbReference>
<dbReference type="STRING" id="656914.SAMN00017405_1624"/>
<dbReference type="InterPro" id="IPR006674">
    <property type="entry name" value="HD_domain"/>
</dbReference>
<evidence type="ECO:0000313" key="3">
    <source>
        <dbReference type="Proteomes" id="UP000192731"/>
    </source>
</evidence>
<dbReference type="OrthoDB" id="9801160at2"/>
<accession>A0A1W1UVY1</accession>
<organism evidence="2 3">
    <name type="scientific">Desulfonispora thiosulfatigenes DSM 11270</name>
    <dbReference type="NCBI Taxonomy" id="656914"/>
    <lineage>
        <taxon>Bacteria</taxon>
        <taxon>Bacillati</taxon>
        <taxon>Bacillota</taxon>
        <taxon>Clostridia</taxon>
        <taxon>Eubacteriales</taxon>
        <taxon>Peptococcaceae</taxon>
        <taxon>Desulfonispora</taxon>
    </lineage>
</organism>
<dbReference type="SUPFAM" id="SSF109604">
    <property type="entry name" value="HD-domain/PDEase-like"/>
    <property type="match status" value="1"/>
</dbReference>
<reference evidence="2 3" key="1">
    <citation type="submission" date="2017-04" db="EMBL/GenBank/DDBJ databases">
        <authorList>
            <person name="Afonso C.L."/>
            <person name="Miller P.J."/>
            <person name="Scott M.A."/>
            <person name="Spackman E."/>
            <person name="Goraichik I."/>
            <person name="Dimitrov K.M."/>
            <person name="Suarez D.L."/>
            <person name="Swayne D.E."/>
        </authorList>
    </citation>
    <scope>NUCLEOTIDE SEQUENCE [LARGE SCALE GENOMIC DNA]</scope>
    <source>
        <strain evidence="2 3">DSM 11270</strain>
    </source>
</reference>
<dbReference type="Gene3D" id="1.10.3210.10">
    <property type="entry name" value="Hypothetical protein af1432"/>
    <property type="match status" value="1"/>
</dbReference>
<dbReference type="Proteomes" id="UP000192731">
    <property type="component" value="Unassembled WGS sequence"/>
</dbReference>
<keyword evidence="3" id="KW-1185">Reference proteome</keyword>
<gene>
    <name evidence="2" type="ORF">SAMN00017405_1624</name>
</gene>
<dbReference type="PANTHER" id="PTHR38659:SF1">
    <property type="entry name" value="METAL DEPENDENT PHOSPHOHYDROLASE"/>
    <property type="match status" value="1"/>
</dbReference>
<dbReference type="AlphaFoldDB" id="A0A1W1UVY1"/>
<protein>
    <recommendedName>
        <fullName evidence="1">HD domain-containing protein</fullName>
    </recommendedName>
</protein>
<evidence type="ECO:0000313" key="2">
    <source>
        <dbReference type="EMBL" id="SMB85257.1"/>
    </source>
</evidence>
<dbReference type="PANTHER" id="PTHR38659">
    <property type="entry name" value="METAL-DEPENDENT PHOSPHOHYDROLASE"/>
    <property type="match status" value="1"/>
</dbReference>
<evidence type="ECO:0000259" key="1">
    <source>
        <dbReference type="Pfam" id="PF01966"/>
    </source>
</evidence>
<dbReference type="RefSeq" id="WP_084052446.1">
    <property type="nucleotide sequence ID" value="NZ_FWWT01000012.1"/>
</dbReference>
<dbReference type="NCBIfam" id="TIGR00277">
    <property type="entry name" value="HDIG"/>
    <property type="match status" value="1"/>
</dbReference>
<dbReference type="Pfam" id="PF01966">
    <property type="entry name" value="HD"/>
    <property type="match status" value="1"/>
</dbReference>
<dbReference type="InterPro" id="IPR006675">
    <property type="entry name" value="HDIG_dom"/>
</dbReference>
<name>A0A1W1UVY1_DESTI</name>
<sequence length="183" mass="20583">MQRQEALELVKLNVNNKNLINHMLACEAVMKGLARHFSEDEEKWGLAGLLHDIDYNLTMTDPFEHGLLGAKMLKEKDVDSEIIHAIEAHNEMTGVERKNQLDKALYCTDPLTGLIVAGALIKKEKGLNAIDLDFLKRRFDEKGFAKGASRIQIAACREINLSLDEFITIGLKSMQEIHQDLGL</sequence>
<feature type="domain" description="HD" evidence="1">
    <location>
        <begin position="20"/>
        <end position="96"/>
    </location>
</feature>